<dbReference type="AlphaFoldDB" id="A0A1Y1VMH5"/>
<dbReference type="GO" id="GO:0035869">
    <property type="term" value="C:ciliary transition zone"/>
    <property type="evidence" value="ECO:0007669"/>
    <property type="project" value="TreeGrafter"/>
</dbReference>
<keyword evidence="7" id="KW-0969">Cilium</keyword>
<organism evidence="13 14">
    <name type="scientific">Piromyces finnis</name>
    <dbReference type="NCBI Taxonomy" id="1754191"/>
    <lineage>
        <taxon>Eukaryota</taxon>
        <taxon>Fungi</taxon>
        <taxon>Fungi incertae sedis</taxon>
        <taxon>Chytridiomycota</taxon>
        <taxon>Chytridiomycota incertae sedis</taxon>
        <taxon>Neocallimastigomycetes</taxon>
        <taxon>Neocallimastigales</taxon>
        <taxon>Neocallimastigaceae</taxon>
        <taxon>Piromyces</taxon>
    </lineage>
</organism>
<keyword evidence="8 12" id="KW-0472">Membrane</keyword>
<proteinExistence type="inferred from homology"/>
<dbReference type="STRING" id="1754191.A0A1Y1VMH5"/>
<keyword evidence="5 12" id="KW-0812">Transmembrane</keyword>
<keyword evidence="4" id="KW-1003">Cell membrane</keyword>
<evidence type="ECO:0000256" key="9">
    <source>
        <dbReference type="ARBA" id="ARBA00023180"/>
    </source>
</evidence>
<evidence type="ECO:0000256" key="1">
    <source>
        <dbReference type="ARBA" id="ARBA00004272"/>
    </source>
</evidence>
<dbReference type="GO" id="GO:0060170">
    <property type="term" value="C:ciliary membrane"/>
    <property type="evidence" value="ECO:0007669"/>
    <property type="project" value="UniProtKB-SubCell"/>
</dbReference>
<comment type="function">
    <text evidence="11">Transmembrane component of the tectonic-like complex, a complex localized at the transition zone of primary cilia and acting as a barrier that prevents diffusion of transmembrane proteins between the cilia and plasma membranes. Required for ciliogenesis and sonic hedgehog/SHH signaling.</text>
</comment>
<evidence type="ECO:0000256" key="3">
    <source>
        <dbReference type="ARBA" id="ARBA00015087"/>
    </source>
</evidence>
<evidence type="ECO:0000256" key="12">
    <source>
        <dbReference type="SAM" id="Phobius"/>
    </source>
</evidence>
<keyword evidence="10" id="KW-0966">Cell projection</keyword>
<evidence type="ECO:0000256" key="11">
    <source>
        <dbReference type="ARBA" id="ARBA00024803"/>
    </source>
</evidence>
<keyword evidence="14" id="KW-1185">Reference proteome</keyword>
<reference evidence="13 14" key="1">
    <citation type="submission" date="2016-08" db="EMBL/GenBank/DDBJ databases">
        <title>Genomes of anaerobic fungi encode conserved fungal cellulosomes for biomass hydrolysis.</title>
        <authorList>
            <consortium name="DOE Joint Genome Institute"/>
            <person name="Haitjema C.H."/>
            <person name="Gilmore S.P."/>
            <person name="Henske J.K."/>
            <person name="Solomon K.V."/>
            <person name="De Groot R."/>
            <person name="Kuo A."/>
            <person name="Mondo S.J."/>
            <person name="Salamov A.A."/>
            <person name="Labutti K."/>
            <person name="Zhao Z."/>
            <person name="Chiniquy J."/>
            <person name="Barry K."/>
            <person name="Brewer H.M."/>
            <person name="Purvine S.O."/>
            <person name="Wright A.T."/>
            <person name="Boxma B."/>
            <person name="Van Alen T."/>
            <person name="Hackstein J.H."/>
            <person name="Baker S.E."/>
            <person name="Grigoriev I.V."/>
            <person name="O'Malley M.A."/>
        </authorList>
    </citation>
    <scope>NUCLEOTIDE SEQUENCE [LARGE SCALE GENOMIC DNA]</scope>
    <source>
        <strain evidence="14">finn</strain>
    </source>
</reference>
<dbReference type="InterPro" id="IPR019306">
    <property type="entry name" value="TMEM231"/>
</dbReference>
<dbReference type="OrthoDB" id="426438at2759"/>
<dbReference type="Proteomes" id="UP000193719">
    <property type="component" value="Unassembled WGS sequence"/>
</dbReference>
<evidence type="ECO:0000256" key="2">
    <source>
        <dbReference type="ARBA" id="ARBA00009082"/>
    </source>
</evidence>
<dbReference type="PANTHER" id="PTHR14605:SF1">
    <property type="entry name" value="TRANSMEMBRANE PROTEIN 231"/>
    <property type="match status" value="1"/>
</dbReference>
<dbReference type="Pfam" id="PF10149">
    <property type="entry name" value="TM231"/>
    <property type="match status" value="1"/>
</dbReference>
<protein>
    <recommendedName>
        <fullName evidence="3">Transmembrane protein 231</fullName>
    </recommendedName>
</protein>
<accession>A0A1Y1VMH5</accession>
<reference evidence="13 14" key="2">
    <citation type="submission" date="2016-08" db="EMBL/GenBank/DDBJ databases">
        <title>Pervasive Adenine N6-methylation of Active Genes in Fungi.</title>
        <authorList>
            <consortium name="DOE Joint Genome Institute"/>
            <person name="Mondo S.J."/>
            <person name="Dannebaum R.O."/>
            <person name="Kuo R.C."/>
            <person name="Labutti K."/>
            <person name="Haridas S."/>
            <person name="Kuo A."/>
            <person name="Salamov A."/>
            <person name="Ahrendt S.R."/>
            <person name="Lipzen A."/>
            <person name="Sullivan W."/>
            <person name="Andreopoulos W.B."/>
            <person name="Clum A."/>
            <person name="Lindquist E."/>
            <person name="Daum C."/>
            <person name="Ramamoorthy G.K."/>
            <person name="Gryganskyi A."/>
            <person name="Culley D."/>
            <person name="Magnuson J.K."/>
            <person name="James T.Y."/>
            <person name="O'Malley M.A."/>
            <person name="Stajich J.E."/>
            <person name="Spatafora J.W."/>
            <person name="Visel A."/>
            <person name="Grigoriev I.V."/>
        </authorList>
    </citation>
    <scope>NUCLEOTIDE SEQUENCE [LARGE SCALE GENOMIC DNA]</scope>
    <source>
        <strain evidence="14">finn</strain>
    </source>
</reference>
<dbReference type="EMBL" id="MCFH01000002">
    <property type="protein sequence ID" value="ORX60125.1"/>
    <property type="molecule type" value="Genomic_DNA"/>
</dbReference>
<comment type="subcellular location">
    <subcellularLocation>
        <location evidence="1">Cell projection</location>
        <location evidence="1">Cilium membrane</location>
        <topology evidence="1">Multi-pass membrane protein</topology>
    </subcellularLocation>
</comment>
<dbReference type="PANTHER" id="PTHR14605">
    <property type="entry name" value="CHST5 PROTEIN"/>
    <property type="match status" value="1"/>
</dbReference>
<sequence length="322" mass="38361">MLVLFSQPFSRHFHAPLCSTATFILILYHLFWIIVPYFVAYSTKSFWLKENTYRVQPQVSFKHELILLVEGVIEGSNPVETFSYVYGTYPGYNNFYKSFVRVPVIKTSEIDTNRDLLNDYMKFEISMPLYKNETVYRTKVAFVYDYQIPDFPLIMESLGILDLSSPIPGSKVFVDGELLFKQNELLQMGTIRNKYNVGCLNFTSAWDYNIYNWSWENIIENYMDRDDKTELKINYPIWQTDRPMENDFIISGKIRYNKQIIHYRPSLLEVLKSAWIQYLSFYILMGLLLKPFKTFIFENQVIRTRMTVDRVPGERNYKLHQF</sequence>
<evidence type="ECO:0000256" key="4">
    <source>
        <dbReference type="ARBA" id="ARBA00022475"/>
    </source>
</evidence>
<comment type="similarity">
    <text evidence="2">Belongs to the TMEM231 family.</text>
</comment>
<dbReference type="GO" id="GO:0060271">
    <property type="term" value="P:cilium assembly"/>
    <property type="evidence" value="ECO:0007669"/>
    <property type="project" value="TreeGrafter"/>
</dbReference>
<evidence type="ECO:0000313" key="14">
    <source>
        <dbReference type="Proteomes" id="UP000193719"/>
    </source>
</evidence>
<name>A0A1Y1VMH5_9FUNG</name>
<dbReference type="GO" id="GO:0032880">
    <property type="term" value="P:regulation of protein localization"/>
    <property type="evidence" value="ECO:0007669"/>
    <property type="project" value="TreeGrafter"/>
</dbReference>
<keyword evidence="6 12" id="KW-1133">Transmembrane helix</keyword>
<evidence type="ECO:0000256" key="8">
    <source>
        <dbReference type="ARBA" id="ARBA00023136"/>
    </source>
</evidence>
<evidence type="ECO:0000256" key="10">
    <source>
        <dbReference type="ARBA" id="ARBA00023273"/>
    </source>
</evidence>
<gene>
    <name evidence="13" type="ORF">BCR36DRAFT_342521</name>
</gene>
<feature type="transmembrane region" description="Helical" evidence="12">
    <location>
        <begin position="20"/>
        <end position="40"/>
    </location>
</feature>
<evidence type="ECO:0000313" key="13">
    <source>
        <dbReference type="EMBL" id="ORX60125.1"/>
    </source>
</evidence>
<keyword evidence="9" id="KW-0325">Glycoprotein</keyword>
<evidence type="ECO:0000256" key="5">
    <source>
        <dbReference type="ARBA" id="ARBA00022692"/>
    </source>
</evidence>
<evidence type="ECO:0000256" key="6">
    <source>
        <dbReference type="ARBA" id="ARBA00022989"/>
    </source>
</evidence>
<evidence type="ECO:0000256" key="7">
    <source>
        <dbReference type="ARBA" id="ARBA00023069"/>
    </source>
</evidence>
<comment type="caution">
    <text evidence="13">The sequence shown here is derived from an EMBL/GenBank/DDBJ whole genome shotgun (WGS) entry which is preliminary data.</text>
</comment>